<gene>
    <name evidence="1" type="ORF">CYJ70_06910</name>
</gene>
<accession>A0ABX4SJ39</accession>
<protein>
    <submittedName>
        <fullName evidence="1">Uncharacterized protein</fullName>
    </submittedName>
</protein>
<proteinExistence type="predicted"/>
<organism evidence="1 2">
    <name type="scientific">Gardnerella pickettii</name>
    <dbReference type="NCBI Taxonomy" id="2914924"/>
    <lineage>
        <taxon>Bacteria</taxon>
        <taxon>Bacillati</taxon>
        <taxon>Actinomycetota</taxon>
        <taxon>Actinomycetes</taxon>
        <taxon>Bifidobacteriales</taxon>
        <taxon>Bifidobacteriaceae</taxon>
        <taxon>Gardnerella</taxon>
    </lineage>
</organism>
<reference evidence="1 2" key="1">
    <citation type="submission" date="2017-12" db="EMBL/GenBank/DDBJ databases">
        <title>Phylogenetic diversity of female urinary microbiome.</title>
        <authorList>
            <person name="Thomas-White K."/>
            <person name="Wolfe A.J."/>
        </authorList>
    </citation>
    <scope>NUCLEOTIDE SEQUENCE [LARGE SCALE GENOMIC DNA]</scope>
    <source>
        <strain evidence="1 2">UMB0833</strain>
    </source>
</reference>
<sequence length="73" mass="8830">MRLRYDLPFLLKRSARAIFLTWYCARFEYFSPRRRANLPSSLERSAKRQFGALSLLKVESTVCFQRKRRRSRA</sequence>
<evidence type="ECO:0000313" key="2">
    <source>
        <dbReference type="Proteomes" id="UP000234904"/>
    </source>
</evidence>
<evidence type="ECO:0000313" key="1">
    <source>
        <dbReference type="EMBL" id="PKZ52735.1"/>
    </source>
</evidence>
<comment type="caution">
    <text evidence="1">The sequence shown here is derived from an EMBL/GenBank/DDBJ whole genome shotgun (WGS) entry which is preliminary data.</text>
</comment>
<name>A0ABX4SJ39_9BIFI</name>
<dbReference type="Proteomes" id="UP000234904">
    <property type="component" value="Unassembled WGS sequence"/>
</dbReference>
<dbReference type="EMBL" id="PKJE01000008">
    <property type="protein sequence ID" value="PKZ52735.1"/>
    <property type="molecule type" value="Genomic_DNA"/>
</dbReference>
<keyword evidence="2" id="KW-1185">Reference proteome</keyword>